<feature type="domain" description="Activator of Hsp90 ATPase homologue 1/2-like C-terminal" evidence="2">
    <location>
        <begin position="15"/>
        <end position="142"/>
    </location>
</feature>
<proteinExistence type="inferred from homology"/>
<evidence type="ECO:0000313" key="4">
    <source>
        <dbReference type="Proteomes" id="UP000541969"/>
    </source>
</evidence>
<accession>A0A853CHF2</accession>
<evidence type="ECO:0000256" key="1">
    <source>
        <dbReference type="ARBA" id="ARBA00006817"/>
    </source>
</evidence>
<comment type="caution">
    <text evidence="3">The sequence shown here is derived from an EMBL/GenBank/DDBJ whole genome shotgun (WGS) entry which is preliminary data.</text>
</comment>
<dbReference type="AlphaFoldDB" id="A0A853CHF2"/>
<evidence type="ECO:0000313" key="3">
    <source>
        <dbReference type="EMBL" id="NYJ07404.1"/>
    </source>
</evidence>
<dbReference type="SUPFAM" id="SSF55961">
    <property type="entry name" value="Bet v1-like"/>
    <property type="match status" value="1"/>
</dbReference>
<dbReference type="Proteomes" id="UP000541969">
    <property type="component" value="Unassembled WGS sequence"/>
</dbReference>
<keyword evidence="4" id="KW-1185">Reference proteome</keyword>
<dbReference type="InterPro" id="IPR013538">
    <property type="entry name" value="ASHA1/2-like_C"/>
</dbReference>
<gene>
    <name evidence="3" type="ORF">GGQ55_003682</name>
</gene>
<comment type="similarity">
    <text evidence="1">Belongs to the AHA1 family.</text>
</comment>
<name>A0A853CHF2_9ACTN</name>
<reference evidence="3 4" key="1">
    <citation type="submission" date="2020-07" db="EMBL/GenBank/DDBJ databases">
        <title>Sequencing the genomes of 1000 actinobacteria strains.</title>
        <authorList>
            <person name="Klenk H.-P."/>
        </authorList>
    </citation>
    <scope>NUCLEOTIDE SEQUENCE [LARGE SCALE GENOMIC DNA]</scope>
    <source>
        <strain evidence="3 4">DSM 104001</strain>
    </source>
</reference>
<protein>
    <submittedName>
        <fullName evidence="3">Uncharacterized protein YciI</fullName>
    </submittedName>
</protein>
<sequence length="237" mass="26002">MSTVRPVRRQVVVGAPPERAFALFTERIGEWWPLGAGHSVFGEGGTVAFEGGELVERSGDRVAVWGKVLTWEPPGTLELTWHPGRAAEITTRVRVTFEPDDERTLVTLEHDGWERLAEPQAARDDYDEGWPVVLARFAALLEDRWFALLHRPGPSLPEGASIFAQPEFAEHLAFLGRLRERGLLVAAGPVLGGEDGSGMTVVRVRPEHGDVDVEELATKDDLCVAQGFLAVEVRPGV</sequence>
<dbReference type="Gene3D" id="3.30.530.20">
    <property type="match status" value="1"/>
</dbReference>
<dbReference type="InterPro" id="IPR023393">
    <property type="entry name" value="START-like_dom_sf"/>
</dbReference>
<evidence type="ECO:0000259" key="2">
    <source>
        <dbReference type="Pfam" id="PF08327"/>
    </source>
</evidence>
<dbReference type="RefSeq" id="WP_218859340.1">
    <property type="nucleotide sequence ID" value="NZ_JACBZT010000001.1"/>
</dbReference>
<dbReference type="Pfam" id="PF08327">
    <property type="entry name" value="AHSA1"/>
    <property type="match status" value="1"/>
</dbReference>
<dbReference type="EMBL" id="JACBZT010000001">
    <property type="protein sequence ID" value="NYJ07404.1"/>
    <property type="molecule type" value="Genomic_DNA"/>
</dbReference>
<organism evidence="3 4">
    <name type="scientific">Petropleomorpha daqingensis</name>
    <dbReference type="NCBI Taxonomy" id="2026353"/>
    <lineage>
        <taxon>Bacteria</taxon>
        <taxon>Bacillati</taxon>
        <taxon>Actinomycetota</taxon>
        <taxon>Actinomycetes</taxon>
        <taxon>Geodermatophilales</taxon>
        <taxon>Geodermatophilaceae</taxon>
        <taxon>Petropleomorpha</taxon>
    </lineage>
</organism>